<dbReference type="Proteomes" id="UP001597180">
    <property type="component" value="Unassembled WGS sequence"/>
</dbReference>
<dbReference type="InterPro" id="IPR003784">
    <property type="entry name" value="BioY"/>
</dbReference>
<keyword evidence="11" id="KW-1185">Reference proteome</keyword>
<protein>
    <recommendedName>
        <fullName evidence="8">Biotin transporter</fullName>
    </recommendedName>
</protein>
<gene>
    <name evidence="10" type="ORF">ACFQ4B_25980</name>
</gene>
<dbReference type="RefSeq" id="WP_079912891.1">
    <property type="nucleotide sequence ID" value="NZ_BAABJG010000024.1"/>
</dbReference>
<feature type="transmembrane region" description="Helical" evidence="9">
    <location>
        <begin position="81"/>
        <end position="104"/>
    </location>
</feature>
<evidence type="ECO:0000256" key="4">
    <source>
        <dbReference type="ARBA" id="ARBA00022475"/>
    </source>
</evidence>
<organism evidence="10 11">
    <name type="scientific">Paenibacillus vulneris</name>
    <dbReference type="NCBI Taxonomy" id="1133364"/>
    <lineage>
        <taxon>Bacteria</taxon>
        <taxon>Bacillati</taxon>
        <taxon>Bacillota</taxon>
        <taxon>Bacilli</taxon>
        <taxon>Bacillales</taxon>
        <taxon>Paenibacillaceae</taxon>
        <taxon>Paenibacillus</taxon>
    </lineage>
</organism>
<feature type="transmembrane region" description="Helical" evidence="9">
    <location>
        <begin position="12"/>
        <end position="30"/>
    </location>
</feature>
<dbReference type="PANTHER" id="PTHR34295">
    <property type="entry name" value="BIOTIN TRANSPORTER BIOY"/>
    <property type="match status" value="1"/>
</dbReference>
<keyword evidence="5 9" id="KW-0812">Transmembrane</keyword>
<evidence type="ECO:0000313" key="11">
    <source>
        <dbReference type="Proteomes" id="UP001597180"/>
    </source>
</evidence>
<keyword evidence="4 8" id="KW-1003">Cell membrane</keyword>
<keyword evidence="6 9" id="KW-1133">Transmembrane helix</keyword>
<comment type="subcellular location">
    <subcellularLocation>
        <location evidence="1 8">Cell membrane</location>
        <topology evidence="1 8">Multi-pass membrane protein</topology>
    </subcellularLocation>
</comment>
<reference evidence="11" key="1">
    <citation type="journal article" date="2019" name="Int. J. Syst. Evol. Microbiol.">
        <title>The Global Catalogue of Microorganisms (GCM) 10K type strain sequencing project: providing services to taxonomists for standard genome sequencing and annotation.</title>
        <authorList>
            <consortium name="The Broad Institute Genomics Platform"/>
            <consortium name="The Broad Institute Genome Sequencing Center for Infectious Disease"/>
            <person name="Wu L."/>
            <person name="Ma J."/>
        </authorList>
    </citation>
    <scope>NUCLEOTIDE SEQUENCE [LARGE SCALE GENOMIC DNA]</scope>
    <source>
        <strain evidence="11">CCUG 53270</strain>
    </source>
</reference>
<accession>A0ABW3UVR5</accession>
<name>A0ABW3UVR5_9BACL</name>
<evidence type="ECO:0000313" key="10">
    <source>
        <dbReference type="EMBL" id="MFD1223575.1"/>
    </source>
</evidence>
<evidence type="ECO:0000256" key="2">
    <source>
        <dbReference type="ARBA" id="ARBA00010692"/>
    </source>
</evidence>
<dbReference type="PIRSF" id="PIRSF016661">
    <property type="entry name" value="BioY"/>
    <property type="match status" value="1"/>
</dbReference>
<evidence type="ECO:0000256" key="9">
    <source>
        <dbReference type="SAM" id="Phobius"/>
    </source>
</evidence>
<evidence type="ECO:0000256" key="6">
    <source>
        <dbReference type="ARBA" id="ARBA00022989"/>
    </source>
</evidence>
<evidence type="ECO:0000256" key="3">
    <source>
        <dbReference type="ARBA" id="ARBA00022448"/>
    </source>
</evidence>
<dbReference type="PANTHER" id="PTHR34295:SF4">
    <property type="entry name" value="BIOTIN TRANSPORTER BIOY-RELATED"/>
    <property type="match status" value="1"/>
</dbReference>
<evidence type="ECO:0000256" key="8">
    <source>
        <dbReference type="PIRNR" id="PIRNR016661"/>
    </source>
</evidence>
<comment type="similarity">
    <text evidence="2 8">Belongs to the BioY family.</text>
</comment>
<comment type="caution">
    <text evidence="10">The sequence shown here is derived from an EMBL/GenBank/DDBJ whole genome shotgun (WGS) entry which is preliminary data.</text>
</comment>
<evidence type="ECO:0000256" key="5">
    <source>
        <dbReference type="ARBA" id="ARBA00022692"/>
    </source>
</evidence>
<keyword evidence="7 8" id="KW-0472">Membrane</keyword>
<sequence>MKNGITTRGMAFSALFGALLVVSSYLNIHLGFTPIPISLENLVVMLTGAILGPLYGFISVAMVVVLTALGIPLLHGSGGFALLLGPTGGFIWAYPFAALLIGWLVKRVKGRGPLTFVMTFLILELCGSLFLYLLGVPWLAHKAGVSLQKAMIMGCYPYLPGDAVKAALAAVILVPIRQVFPASRIVGVRPGAHSAK</sequence>
<dbReference type="Gene3D" id="1.10.1760.20">
    <property type="match status" value="1"/>
</dbReference>
<feature type="transmembrane region" description="Helical" evidence="9">
    <location>
        <begin position="116"/>
        <end position="140"/>
    </location>
</feature>
<evidence type="ECO:0000256" key="1">
    <source>
        <dbReference type="ARBA" id="ARBA00004651"/>
    </source>
</evidence>
<evidence type="ECO:0000256" key="7">
    <source>
        <dbReference type="ARBA" id="ARBA00023136"/>
    </source>
</evidence>
<proteinExistence type="inferred from homology"/>
<keyword evidence="3 8" id="KW-0813">Transport</keyword>
<dbReference type="EMBL" id="JBHTLU010000035">
    <property type="protein sequence ID" value="MFD1223575.1"/>
    <property type="molecule type" value="Genomic_DNA"/>
</dbReference>
<feature type="transmembrane region" description="Helical" evidence="9">
    <location>
        <begin position="42"/>
        <end position="69"/>
    </location>
</feature>
<dbReference type="Pfam" id="PF02632">
    <property type="entry name" value="BioY"/>
    <property type="match status" value="1"/>
</dbReference>